<feature type="compositionally biased region" description="Basic residues" evidence="1">
    <location>
        <begin position="206"/>
        <end position="223"/>
    </location>
</feature>
<evidence type="ECO:0000313" key="3">
    <source>
        <dbReference type="Proteomes" id="UP000673691"/>
    </source>
</evidence>
<feature type="region of interest" description="Disordered" evidence="1">
    <location>
        <begin position="1"/>
        <end position="45"/>
    </location>
</feature>
<keyword evidence="3" id="KW-1185">Reference proteome</keyword>
<feature type="compositionally biased region" description="Basic and acidic residues" evidence="1">
    <location>
        <begin position="224"/>
        <end position="237"/>
    </location>
</feature>
<dbReference type="Proteomes" id="UP000673691">
    <property type="component" value="Unassembled WGS sequence"/>
</dbReference>
<sequence>MPVAAEEAKAAPAPDGGDAGGIQAAAKSVKQAAAAATPPDLPAGSADELVCCVSVQSADKVAQKGRISRNPNRALRRPAQDDRDARGVLGRPPPGARGGVAAGHPARKVGRRRARGQAQRQPVGRRGPGLDPVPAARRRGLRLPGLARVGPGGRLVPQPQVGEQGLPAVPPPVRQGAREGPPAGQGGRRRETGLLLGVVQHERPSARHRRPRLRRRRHQGRHPVRMEARHGKGEVVQRRAGIQTEREPVERRGRRNCASEFPCREARAGAEGRRLESPRVGRDHQREGREGPRHFAGKRRRKWKQAAGP</sequence>
<feature type="compositionally biased region" description="Low complexity" evidence="1">
    <location>
        <begin position="116"/>
        <end position="125"/>
    </location>
</feature>
<feature type="compositionally biased region" description="Basic and acidic residues" evidence="1">
    <location>
        <begin position="262"/>
        <end position="293"/>
    </location>
</feature>
<feature type="compositionally biased region" description="Basic residues" evidence="1">
    <location>
        <begin position="105"/>
        <end position="115"/>
    </location>
</feature>
<dbReference type="AlphaFoldDB" id="A0A8H8DII5"/>
<comment type="caution">
    <text evidence="2">The sequence shown here is derived from an EMBL/GenBank/DDBJ whole genome shotgun (WGS) entry which is preliminary data.</text>
</comment>
<evidence type="ECO:0000256" key="1">
    <source>
        <dbReference type="SAM" id="MobiDB-lite"/>
    </source>
</evidence>
<protein>
    <submittedName>
        <fullName evidence="2">Uncharacterized protein</fullName>
    </submittedName>
</protein>
<organism evidence="2 3">
    <name type="scientific">Olpidium bornovanus</name>
    <dbReference type="NCBI Taxonomy" id="278681"/>
    <lineage>
        <taxon>Eukaryota</taxon>
        <taxon>Fungi</taxon>
        <taxon>Fungi incertae sedis</taxon>
        <taxon>Olpidiomycota</taxon>
        <taxon>Olpidiomycotina</taxon>
        <taxon>Olpidiomycetes</taxon>
        <taxon>Olpidiales</taxon>
        <taxon>Olpidiaceae</taxon>
        <taxon>Olpidium</taxon>
    </lineage>
</organism>
<gene>
    <name evidence="2" type="ORF">BJ554DRAFT_8147</name>
</gene>
<feature type="compositionally biased region" description="Low complexity" evidence="1">
    <location>
        <begin position="10"/>
        <end position="36"/>
    </location>
</feature>
<evidence type="ECO:0000313" key="2">
    <source>
        <dbReference type="EMBL" id="KAG5459879.1"/>
    </source>
</evidence>
<name>A0A8H8DII5_9FUNG</name>
<proteinExistence type="predicted"/>
<feature type="region of interest" description="Disordered" evidence="1">
    <location>
        <begin position="59"/>
        <end position="309"/>
    </location>
</feature>
<reference evidence="2 3" key="1">
    <citation type="journal article" name="Sci. Rep.">
        <title>Genome-scale phylogenetic analyses confirm Olpidium as the closest living zoosporic fungus to the non-flagellated, terrestrial fungi.</title>
        <authorList>
            <person name="Chang Y."/>
            <person name="Rochon D."/>
            <person name="Sekimoto S."/>
            <person name="Wang Y."/>
            <person name="Chovatia M."/>
            <person name="Sandor L."/>
            <person name="Salamov A."/>
            <person name="Grigoriev I.V."/>
            <person name="Stajich J.E."/>
            <person name="Spatafora J.W."/>
        </authorList>
    </citation>
    <scope>NUCLEOTIDE SEQUENCE [LARGE SCALE GENOMIC DNA]</scope>
    <source>
        <strain evidence="2">S191</strain>
    </source>
</reference>
<dbReference type="EMBL" id="JAEFCI010006140">
    <property type="protein sequence ID" value="KAG5459879.1"/>
    <property type="molecule type" value="Genomic_DNA"/>
</dbReference>
<feature type="compositionally biased region" description="Basic residues" evidence="1">
    <location>
        <begin position="295"/>
        <end position="309"/>
    </location>
</feature>
<accession>A0A8H8DII5</accession>